<gene>
    <name evidence="1" type="ORF">C7402_109271</name>
</gene>
<evidence type="ECO:0000313" key="2">
    <source>
        <dbReference type="Proteomes" id="UP000245712"/>
    </source>
</evidence>
<dbReference type="Proteomes" id="UP000245712">
    <property type="component" value="Unassembled WGS sequence"/>
</dbReference>
<dbReference type="EMBL" id="QEOB01000009">
    <property type="protein sequence ID" value="PVX82417.1"/>
    <property type="molecule type" value="Genomic_DNA"/>
</dbReference>
<accession>A0ABX5KKM7</accession>
<protein>
    <submittedName>
        <fullName evidence="1">Uncharacterized protein</fullName>
    </submittedName>
</protein>
<evidence type="ECO:0000313" key="1">
    <source>
        <dbReference type="EMBL" id="PVX82417.1"/>
    </source>
</evidence>
<organism evidence="1 2">
    <name type="scientific">Paraburkholderia unamae</name>
    <dbReference type="NCBI Taxonomy" id="219649"/>
    <lineage>
        <taxon>Bacteria</taxon>
        <taxon>Pseudomonadati</taxon>
        <taxon>Pseudomonadota</taxon>
        <taxon>Betaproteobacteria</taxon>
        <taxon>Burkholderiales</taxon>
        <taxon>Burkholderiaceae</taxon>
        <taxon>Paraburkholderia</taxon>
    </lineage>
</organism>
<proteinExistence type="predicted"/>
<name>A0ABX5KKM7_9BURK</name>
<reference evidence="1 2" key="1">
    <citation type="submission" date="2018-05" db="EMBL/GenBank/DDBJ databases">
        <title>Genomic Encyclopedia of Type Strains, Phase IV (KMG-V): Genome sequencing to study the core and pangenomes of soil and plant-associated prokaryotes.</title>
        <authorList>
            <person name="Whitman W."/>
        </authorList>
    </citation>
    <scope>NUCLEOTIDE SEQUENCE [LARGE SCALE GENOMIC DNA]</scope>
    <source>
        <strain evidence="1 2">SCZa-39</strain>
    </source>
</reference>
<keyword evidence="2" id="KW-1185">Reference proteome</keyword>
<sequence>MHEALGQNHCFGCPYTARCVSPLCLTPEQLETSKMTWPQTPQQAPA</sequence>
<comment type="caution">
    <text evidence="1">The sequence shown here is derived from an EMBL/GenBank/DDBJ whole genome shotgun (WGS) entry which is preliminary data.</text>
</comment>